<protein>
    <submittedName>
        <fullName evidence="1">Uncharacterized protein</fullName>
    </submittedName>
</protein>
<sequence length="67" mass="7772">MKMSFLQRKQRVLQDKLLGNIVRARSHLARIHSGMGSVLVLIFRKRNQTHFGRIGMLVVALFRQILS</sequence>
<organism evidence="1">
    <name type="scientific">Arundo donax</name>
    <name type="common">Giant reed</name>
    <name type="synonym">Donax arundinaceus</name>
    <dbReference type="NCBI Taxonomy" id="35708"/>
    <lineage>
        <taxon>Eukaryota</taxon>
        <taxon>Viridiplantae</taxon>
        <taxon>Streptophyta</taxon>
        <taxon>Embryophyta</taxon>
        <taxon>Tracheophyta</taxon>
        <taxon>Spermatophyta</taxon>
        <taxon>Magnoliopsida</taxon>
        <taxon>Liliopsida</taxon>
        <taxon>Poales</taxon>
        <taxon>Poaceae</taxon>
        <taxon>PACMAD clade</taxon>
        <taxon>Arundinoideae</taxon>
        <taxon>Arundineae</taxon>
        <taxon>Arundo</taxon>
    </lineage>
</organism>
<dbReference type="AlphaFoldDB" id="A0A0A9E7A1"/>
<evidence type="ECO:0000313" key="1">
    <source>
        <dbReference type="EMBL" id="JAD91867.1"/>
    </source>
</evidence>
<reference evidence="1" key="1">
    <citation type="submission" date="2014-09" db="EMBL/GenBank/DDBJ databases">
        <authorList>
            <person name="Magalhaes I.L.F."/>
            <person name="Oliveira U."/>
            <person name="Santos F.R."/>
            <person name="Vidigal T.H.D.A."/>
            <person name="Brescovit A.D."/>
            <person name="Santos A.J."/>
        </authorList>
    </citation>
    <scope>NUCLEOTIDE SEQUENCE</scope>
    <source>
        <tissue evidence="1">Shoot tissue taken approximately 20 cm above the soil surface</tissue>
    </source>
</reference>
<proteinExistence type="predicted"/>
<accession>A0A0A9E7A1</accession>
<reference evidence="1" key="2">
    <citation type="journal article" date="2015" name="Data Brief">
        <title>Shoot transcriptome of the giant reed, Arundo donax.</title>
        <authorList>
            <person name="Barrero R.A."/>
            <person name="Guerrero F.D."/>
            <person name="Moolhuijzen P."/>
            <person name="Goolsby J.A."/>
            <person name="Tidwell J."/>
            <person name="Bellgard S.E."/>
            <person name="Bellgard M.I."/>
        </authorList>
    </citation>
    <scope>NUCLEOTIDE SEQUENCE</scope>
    <source>
        <tissue evidence="1">Shoot tissue taken approximately 20 cm above the soil surface</tissue>
    </source>
</reference>
<name>A0A0A9E7A1_ARUDO</name>
<dbReference type="EMBL" id="GBRH01206028">
    <property type="protein sequence ID" value="JAD91867.1"/>
    <property type="molecule type" value="Transcribed_RNA"/>
</dbReference>